<keyword evidence="17" id="KW-0753">Steroid metabolism</keyword>
<evidence type="ECO:0000256" key="17">
    <source>
        <dbReference type="ARBA" id="ARBA00023221"/>
    </source>
</evidence>
<accession>A0A0U9HJ35</accession>
<dbReference type="OMA" id="HWFPFVG"/>
<feature type="transmembrane region" description="Helical" evidence="22">
    <location>
        <begin position="20"/>
        <end position="39"/>
    </location>
</feature>
<evidence type="ECO:0000256" key="12">
    <source>
        <dbReference type="ARBA" id="ARBA00023011"/>
    </source>
</evidence>
<keyword evidence="13 21" id="KW-0503">Monooxygenase</keyword>
<dbReference type="EMBL" id="DF237039">
    <property type="protein sequence ID" value="GAQ81767.1"/>
    <property type="molecule type" value="Genomic_DNA"/>
</dbReference>
<dbReference type="InterPro" id="IPR001128">
    <property type="entry name" value="Cyt_P450"/>
</dbReference>
<name>A0A0U9HJ35_KLENI</name>
<dbReference type="Gene3D" id="1.10.630.10">
    <property type="entry name" value="Cytochrome P450"/>
    <property type="match status" value="1"/>
</dbReference>
<organism evidence="23 24">
    <name type="scientific">Klebsormidium nitens</name>
    <name type="common">Green alga</name>
    <name type="synonym">Ulothrix nitens</name>
    <dbReference type="NCBI Taxonomy" id="105231"/>
    <lineage>
        <taxon>Eukaryota</taxon>
        <taxon>Viridiplantae</taxon>
        <taxon>Streptophyta</taxon>
        <taxon>Klebsormidiophyceae</taxon>
        <taxon>Klebsormidiales</taxon>
        <taxon>Klebsormidiaceae</taxon>
        <taxon>Klebsormidium</taxon>
    </lineage>
</organism>
<keyword evidence="11 20" id="KW-0408">Iron</keyword>
<dbReference type="InterPro" id="IPR050529">
    <property type="entry name" value="CYP450_sterol_14alpha_dmase"/>
</dbReference>
<evidence type="ECO:0000256" key="11">
    <source>
        <dbReference type="ARBA" id="ARBA00023004"/>
    </source>
</evidence>
<dbReference type="PANTHER" id="PTHR24304:SF2">
    <property type="entry name" value="24-HYDROXYCHOLESTEROL 7-ALPHA-HYDROXYLASE"/>
    <property type="match status" value="1"/>
</dbReference>
<dbReference type="CDD" id="cd11042">
    <property type="entry name" value="CYP51-like"/>
    <property type="match status" value="1"/>
</dbReference>
<evidence type="ECO:0000256" key="19">
    <source>
        <dbReference type="ARBA" id="ARBA00051013"/>
    </source>
</evidence>
<evidence type="ECO:0000256" key="6">
    <source>
        <dbReference type="ARBA" id="ARBA00022617"/>
    </source>
</evidence>
<keyword evidence="4" id="KW-0444">Lipid biosynthesis</keyword>
<evidence type="ECO:0000256" key="10">
    <source>
        <dbReference type="ARBA" id="ARBA00023002"/>
    </source>
</evidence>
<dbReference type="GO" id="GO:0005506">
    <property type="term" value="F:iron ion binding"/>
    <property type="evidence" value="ECO:0007669"/>
    <property type="project" value="InterPro"/>
</dbReference>
<dbReference type="FunFam" id="1.10.630.10:FF:000028">
    <property type="entry name" value="Cytochrome p450 51g1"/>
    <property type="match status" value="1"/>
</dbReference>
<keyword evidence="8 20" id="KW-0479">Metal-binding</keyword>
<dbReference type="OrthoDB" id="1055148at2759"/>
<keyword evidence="24" id="KW-1185">Reference proteome</keyword>
<evidence type="ECO:0000256" key="22">
    <source>
        <dbReference type="SAM" id="Phobius"/>
    </source>
</evidence>
<dbReference type="GO" id="GO:0008398">
    <property type="term" value="F:sterol 14-demethylase activity"/>
    <property type="evidence" value="ECO:0007669"/>
    <property type="project" value="UniProtKB-EC"/>
</dbReference>
<evidence type="ECO:0000256" key="20">
    <source>
        <dbReference type="PIRSR" id="PIRSR602403-1"/>
    </source>
</evidence>
<dbReference type="InterPro" id="IPR036396">
    <property type="entry name" value="Cyt_P450_sf"/>
</dbReference>
<dbReference type="PANTHER" id="PTHR24304">
    <property type="entry name" value="CYTOCHROME P450 FAMILY 7"/>
    <property type="match status" value="1"/>
</dbReference>
<evidence type="ECO:0000256" key="21">
    <source>
        <dbReference type="RuleBase" id="RU000461"/>
    </source>
</evidence>
<evidence type="ECO:0000256" key="14">
    <source>
        <dbReference type="ARBA" id="ARBA00023098"/>
    </source>
</evidence>
<comment type="similarity">
    <text evidence="3 21">Belongs to the cytochrome P450 family.</text>
</comment>
<evidence type="ECO:0000256" key="13">
    <source>
        <dbReference type="ARBA" id="ARBA00023033"/>
    </source>
</evidence>
<evidence type="ECO:0000256" key="15">
    <source>
        <dbReference type="ARBA" id="ARBA00023136"/>
    </source>
</evidence>
<dbReference type="GO" id="GO:0016126">
    <property type="term" value="P:sterol biosynthetic process"/>
    <property type="evidence" value="ECO:0007669"/>
    <property type="project" value="UniProtKB-KW"/>
</dbReference>
<gene>
    <name evidence="23" type="ORF">KFL_000900230</name>
</gene>
<dbReference type="SUPFAM" id="SSF48264">
    <property type="entry name" value="Cytochrome P450"/>
    <property type="match status" value="1"/>
</dbReference>
<keyword evidence="9" id="KW-0752">Steroid biosynthesis</keyword>
<keyword evidence="5 23" id="KW-0489">Methyltransferase</keyword>
<reference evidence="23 24" key="1">
    <citation type="journal article" date="2014" name="Nat. Commun.">
        <title>Klebsormidium flaccidum genome reveals primary factors for plant terrestrial adaptation.</title>
        <authorList>
            <person name="Hori K."/>
            <person name="Maruyama F."/>
            <person name="Fujisawa T."/>
            <person name="Togashi T."/>
            <person name="Yamamoto N."/>
            <person name="Seo M."/>
            <person name="Sato S."/>
            <person name="Yamada T."/>
            <person name="Mori H."/>
            <person name="Tajima N."/>
            <person name="Moriyama T."/>
            <person name="Ikeuchi M."/>
            <person name="Watanabe M."/>
            <person name="Wada H."/>
            <person name="Kobayashi K."/>
            <person name="Saito M."/>
            <person name="Masuda T."/>
            <person name="Sasaki-Sekimoto Y."/>
            <person name="Mashiguchi K."/>
            <person name="Awai K."/>
            <person name="Shimojima M."/>
            <person name="Masuda S."/>
            <person name="Iwai M."/>
            <person name="Nobusawa T."/>
            <person name="Narise T."/>
            <person name="Kondo S."/>
            <person name="Saito H."/>
            <person name="Sato R."/>
            <person name="Murakawa M."/>
            <person name="Ihara Y."/>
            <person name="Oshima-Yamada Y."/>
            <person name="Ohtaka K."/>
            <person name="Satoh M."/>
            <person name="Sonobe K."/>
            <person name="Ishii M."/>
            <person name="Ohtani R."/>
            <person name="Kanamori-Sato M."/>
            <person name="Honoki R."/>
            <person name="Miyazaki D."/>
            <person name="Mochizuki H."/>
            <person name="Umetsu J."/>
            <person name="Higashi K."/>
            <person name="Shibata D."/>
            <person name="Kamiya Y."/>
            <person name="Sato N."/>
            <person name="Nakamura Y."/>
            <person name="Tabata S."/>
            <person name="Ida S."/>
            <person name="Kurokawa K."/>
            <person name="Ohta H."/>
        </authorList>
    </citation>
    <scope>NUCLEOTIDE SEQUENCE [LARGE SCALE GENOMIC DNA]</scope>
    <source>
        <strain evidence="23 24">NIES-2285</strain>
    </source>
</reference>
<sequence>MADVRASLEGLLGQIPGSAFVLASVIVVLLSVLVVVSLATKRNGKAPPTLSTIPIIGGVLKFMDGPLKLIKEGYEKHGDVFTVNVFHKRITFLIGPEVSNHFFKAAEAELSQQEVYQYSVPTFGKGVVFDVDYSVRQEQFRMFAESLRSSRLRDYVKMMVMEAETFFGKWGDEGEVDLKEELSKLIIMTASRTLLGREVREQMFEQVSDLFHVLDLGMLPISVIMPRLPIPAHLRRDQARKQLRDVFRSIINNRRATGVRENDALQAFIDARYKNPDRPTTDDEITGLLIAALFAGQHTSSITSTWTGFYLHAGEKKFLPNVVREQQRVLAKHGEKLDYDILQEMDYLHRAIKEVLRLQPPLIMLLRYVHKDFSVTNRKGESHVVPKGHIVATSPSFAHRLPHVYKRVDEFDPDRFGPGREEDKAYGAFSYIGFGGGRHGCMGETFAYMQIKTIWSILLRNFELENVSPFPEPDLESMVVGPKGECRVRYKRRKLTPA</sequence>
<evidence type="ECO:0000256" key="4">
    <source>
        <dbReference type="ARBA" id="ARBA00022516"/>
    </source>
</evidence>
<dbReference type="AlphaFoldDB" id="A0A0U9HJ35"/>
<dbReference type="PRINTS" id="PR00465">
    <property type="entry name" value="EP450IV"/>
</dbReference>
<feature type="binding site" description="axial binding residue" evidence="20">
    <location>
        <position position="441"/>
    </location>
    <ligand>
        <name>heme</name>
        <dbReference type="ChEBI" id="CHEBI:30413"/>
    </ligand>
    <ligandPart>
        <name>Fe</name>
        <dbReference type="ChEBI" id="CHEBI:18248"/>
    </ligandPart>
</feature>
<keyword evidence="7" id="KW-0808">Transferase</keyword>
<dbReference type="Pfam" id="PF00067">
    <property type="entry name" value="p450"/>
    <property type="match status" value="1"/>
</dbReference>
<evidence type="ECO:0000313" key="23">
    <source>
        <dbReference type="EMBL" id="GAQ81767.1"/>
    </source>
</evidence>
<dbReference type="GO" id="GO:0016020">
    <property type="term" value="C:membrane"/>
    <property type="evidence" value="ECO:0007669"/>
    <property type="project" value="UniProtKB-SubCell"/>
</dbReference>
<keyword evidence="22" id="KW-1133">Transmembrane helix</keyword>
<keyword evidence="14" id="KW-0443">Lipid metabolism</keyword>
<comment type="cofactor">
    <cofactor evidence="1 20">
        <name>heme</name>
        <dbReference type="ChEBI" id="CHEBI:30413"/>
    </cofactor>
</comment>
<dbReference type="GO" id="GO:0008168">
    <property type="term" value="F:methyltransferase activity"/>
    <property type="evidence" value="ECO:0007669"/>
    <property type="project" value="UniProtKB-KW"/>
</dbReference>
<dbReference type="EC" id="1.14.14.154" evidence="18"/>
<dbReference type="GO" id="GO:0020037">
    <property type="term" value="F:heme binding"/>
    <property type="evidence" value="ECO:0007669"/>
    <property type="project" value="InterPro"/>
</dbReference>
<keyword evidence="6 20" id="KW-0349">Heme</keyword>
<dbReference type="GO" id="GO:0032259">
    <property type="term" value="P:methylation"/>
    <property type="evidence" value="ECO:0007669"/>
    <property type="project" value="UniProtKB-KW"/>
</dbReference>
<evidence type="ECO:0000256" key="2">
    <source>
        <dbReference type="ARBA" id="ARBA00004167"/>
    </source>
</evidence>
<keyword evidence="12" id="KW-0756">Sterol biosynthesis</keyword>
<evidence type="ECO:0000256" key="8">
    <source>
        <dbReference type="ARBA" id="ARBA00022723"/>
    </source>
</evidence>
<dbReference type="InterPro" id="IPR017972">
    <property type="entry name" value="Cyt_P450_CS"/>
</dbReference>
<keyword evidence="16" id="KW-1207">Sterol metabolism</keyword>
<evidence type="ECO:0000256" key="18">
    <source>
        <dbReference type="ARBA" id="ARBA00038974"/>
    </source>
</evidence>
<keyword evidence="15 22" id="KW-0472">Membrane</keyword>
<evidence type="ECO:0000256" key="3">
    <source>
        <dbReference type="ARBA" id="ARBA00010617"/>
    </source>
</evidence>
<dbReference type="InterPro" id="IPR002403">
    <property type="entry name" value="Cyt_P450_E_grp-IV"/>
</dbReference>
<dbReference type="Proteomes" id="UP000054558">
    <property type="component" value="Unassembled WGS sequence"/>
</dbReference>
<dbReference type="STRING" id="105231.A0A0U9HJ35"/>
<protein>
    <recommendedName>
        <fullName evidence="18">sterol 14alpha-demethylase</fullName>
        <ecNumber evidence="18">1.14.14.154</ecNumber>
    </recommendedName>
</protein>
<dbReference type="PRINTS" id="PR00385">
    <property type="entry name" value="P450"/>
</dbReference>
<dbReference type="PROSITE" id="PS00086">
    <property type="entry name" value="CYTOCHROME_P450"/>
    <property type="match status" value="1"/>
</dbReference>
<evidence type="ECO:0000256" key="9">
    <source>
        <dbReference type="ARBA" id="ARBA00022955"/>
    </source>
</evidence>
<evidence type="ECO:0000313" key="24">
    <source>
        <dbReference type="Proteomes" id="UP000054558"/>
    </source>
</evidence>
<evidence type="ECO:0000256" key="1">
    <source>
        <dbReference type="ARBA" id="ARBA00001971"/>
    </source>
</evidence>
<comment type="catalytic activity">
    <reaction evidence="19">
        <text>a 14alpha-methyl steroid + 3 reduced [NADPH--hemoprotein reductase] + 3 O2 = a Delta(14) steroid + formate + 3 oxidized [NADPH--hemoprotein reductase] + 4 H2O + 4 H(+)</text>
        <dbReference type="Rhea" id="RHEA:54028"/>
        <dbReference type="Rhea" id="RHEA-COMP:11964"/>
        <dbReference type="Rhea" id="RHEA-COMP:11965"/>
        <dbReference type="ChEBI" id="CHEBI:15377"/>
        <dbReference type="ChEBI" id="CHEBI:15378"/>
        <dbReference type="ChEBI" id="CHEBI:15379"/>
        <dbReference type="ChEBI" id="CHEBI:15740"/>
        <dbReference type="ChEBI" id="CHEBI:57618"/>
        <dbReference type="ChEBI" id="CHEBI:58210"/>
        <dbReference type="ChEBI" id="CHEBI:138029"/>
        <dbReference type="ChEBI" id="CHEBI:138031"/>
        <dbReference type="EC" id="1.14.14.154"/>
    </reaction>
</comment>
<keyword evidence="22" id="KW-0812">Transmembrane</keyword>
<proteinExistence type="inferred from homology"/>
<evidence type="ECO:0000256" key="5">
    <source>
        <dbReference type="ARBA" id="ARBA00022603"/>
    </source>
</evidence>
<keyword evidence="10 21" id="KW-0560">Oxidoreductase</keyword>
<evidence type="ECO:0000256" key="7">
    <source>
        <dbReference type="ARBA" id="ARBA00022679"/>
    </source>
</evidence>
<comment type="subcellular location">
    <subcellularLocation>
        <location evidence="2">Membrane</location>
        <topology evidence="2">Single-pass membrane protein</topology>
    </subcellularLocation>
</comment>
<evidence type="ECO:0000256" key="16">
    <source>
        <dbReference type="ARBA" id="ARBA00023166"/>
    </source>
</evidence>